<reference evidence="2 3" key="1">
    <citation type="submission" date="2019-12" db="EMBL/GenBank/DDBJ databases">
        <title>Nocardia sp. nov. ET3-3 isolated from soil.</title>
        <authorList>
            <person name="Kanchanasin P."/>
            <person name="Tanasupawat S."/>
            <person name="Yuki M."/>
            <person name="Kudo T."/>
        </authorList>
    </citation>
    <scope>NUCLEOTIDE SEQUENCE [LARGE SCALE GENOMIC DNA]</scope>
    <source>
        <strain evidence="2 3">ET3-3</strain>
    </source>
</reference>
<comment type="caution">
    <text evidence="2">The sequence shown here is derived from an EMBL/GenBank/DDBJ whole genome shotgun (WGS) entry which is preliminary data.</text>
</comment>
<evidence type="ECO:0000259" key="1">
    <source>
        <dbReference type="Pfam" id="PF01966"/>
    </source>
</evidence>
<protein>
    <submittedName>
        <fullName evidence="2">HD domain-containing protein</fullName>
    </submittedName>
</protein>
<dbReference type="RefSeq" id="WP_157386760.1">
    <property type="nucleotide sequence ID" value="NZ_WRPP01000001.1"/>
</dbReference>
<evidence type="ECO:0000313" key="3">
    <source>
        <dbReference type="Proteomes" id="UP000466794"/>
    </source>
</evidence>
<proteinExistence type="predicted"/>
<dbReference type="CDD" id="cd00077">
    <property type="entry name" value="HDc"/>
    <property type="match status" value="1"/>
</dbReference>
<dbReference type="EMBL" id="WRPP01000001">
    <property type="protein sequence ID" value="MVU77414.1"/>
    <property type="molecule type" value="Genomic_DNA"/>
</dbReference>
<dbReference type="Gene3D" id="1.10.3210.10">
    <property type="entry name" value="Hypothetical protein af1432"/>
    <property type="match status" value="1"/>
</dbReference>
<accession>A0A7K1USU7</accession>
<name>A0A7K1USU7_9NOCA</name>
<keyword evidence="3" id="KW-1185">Reference proteome</keyword>
<feature type="domain" description="HD" evidence="1">
    <location>
        <begin position="23"/>
        <end position="99"/>
    </location>
</feature>
<dbReference type="Proteomes" id="UP000466794">
    <property type="component" value="Unassembled WGS sequence"/>
</dbReference>
<dbReference type="InterPro" id="IPR006674">
    <property type="entry name" value="HD_domain"/>
</dbReference>
<dbReference type="SUPFAM" id="SSF109604">
    <property type="entry name" value="HD-domain/PDEase-like"/>
    <property type="match status" value="1"/>
</dbReference>
<dbReference type="InterPro" id="IPR003607">
    <property type="entry name" value="HD/PDEase_dom"/>
</dbReference>
<evidence type="ECO:0000313" key="2">
    <source>
        <dbReference type="EMBL" id="MVU77414.1"/>
    </source>
</evidence>
<dbReference type="AlphaFoldDB" id="A0A7K1USU7"/>
<sequence>MTADLRSWAAEIARVELEGLPRRWQHTQGVARQAERASRVVDDPDLLVAAAWLHDVGYAPRLIRTGVHAIDGARFLSELDASDRLCGLVAHHSCACVEARNQGVAIEWPDEHTVVRDALWWADMTTTPTGGVTGVQDRIDEVLNRYGPDHVVARSVDEASEELIAAARRTERLLAELIQV</sequence>
<gene>
    <name evidence="2" type="ORF">GPX89_09155</name>
</gene>
<dbReference type="Pfam" id="PF01966">
    <property type="entry name" value="HD"/>
    <property type="match status" value="1"/>
</dbReference>
<organism evidence="2 3">
    <name type="scientific">Nocardia terrae</name>
    <dbReference type="NCBI Taxonomy" id="2675851"/>
    <lineage>
        <taxon>Bacteria</taxon>
        <taxon>Bacillati</taxon>
        <taxon>Actinomycetota</taxon>
        <taxon>Actinomycetes</taxon>
        <taxon>Mycobacteriales</taxon>
        <taxon>Nocardiaceae</taxon>
        <taxon>Nocardia</taxon>
    </lineage>
</organism>